<evidence type="ECO:0000313" key="1">
    <source>
        <dbReference type="EMBL" id="KAF4702370.1"/>
    </source>
</evidence>
<proteinExistence type="predicted"/>
<sequence>KLFLYSPTPVSSGITDVVEEFTEDEERVETLLDFAAAFFGKNSAAAAATERYRHSMDDTTLVHCMHRARLCGLNSLLVIPSIQLDTLPLLNEDHWNELGRIRREDDTIASVEIKMPPGNCRPHKCGDIWLVDPDLVVDFADGEPRSRPRSTILRNSSLFSFPTLSEPPCDVGMESRFAKWEAEWRIRRDYLRGLAETKRLLYESDEQARQDRRIRHQQRLEDYHRALMQTIDGNQAFTCC</sequence>
<dbReference type="Proteomes" id="UP000553632">
    <property type="component" value="Unassembled WGS sequence"/>
</dbReference>
<dbReference type="AlphaFoldDB" id="A0A7J6Q442"/>
<comment type="caution">
    <text evidence="1">The sequence shown here is derived from an EMBL/GenBank/DDBJ whole genome shotgun (WGS) entry which is preliminary data.</text>
</comment>
<name>A0A7J6Q442_PEROL</name>
<protein>
    <submittedName>
        <fullName evidence="1">Uncharacterized protein</fullName>
    </submittedName>
</protein>
<evidence type="ECO:0000313" key="2">
    <source>
        <dbReference type="Proteomes" id="UP000553632"/>
    </source>
</evidence>
<reference evidence="1 2" key="1">
    <citation type="submission" date="2020-04" db="EMBL/GenBank/DDBJ databases">
        <title>Perkinsus olseni comparative genomics.</title>
        <authorList>
            <person name="Bogema D.R."/>
        </authorList>
    </citation>
    <scope>NUCLEOTIDE SEQUENCE [LARGE SCALE GENOMIC DNA]</scope>
    <source>
        <strain evidence="1 2">ATCC PRA-207</strain>
    </source>
</reference>
<gene>
    <name evidence="1" type="ORF">FOZ63_015186</name>
</gene>
<organism evidence="1 2">
    <name type="scientific">Perkinsus olseni</name>
    <name type="common">Perkinsus atlanticus</name>
    <dbReference type="NCBI Taxonomy" id="32597"/>
    <lineage>
        <taxon>Eukaryota</taxon>
        <taxon>Sar</taxon>
        <taxon>Alveolata</taxon>
        <taxon>Perkinsozoa</taxon>
        <taxon>Perkinsea</taxon>
        <taxon>Perkinsida</taxon>
        <taxon>Perkinsidae</taxon>
        <taxon>Perkinsus</taxon>
    </lineage>
</organism>
<dbReference type="EMBL" id="JABANO010036101">
    <property type="protein sequence ID" value="KAF4702370.1"/>
    <property type="molecule type" value="Genomic_DNA"/>
</dbReference>
<feature type="non-terminal residue" evidence="1">
    <location>
        <position position="1"/>
    </location>
</feature>
<keyword evidence="2" id="KW-1185">Reference proteome</keyword>
<accession>A0A7J6Q442</accession>
<feature type="non-terminal residue" evidence="1">
    <location>
        <position position="240"/>
    </location>
</feature>